<proteinExistence type="predicted"/>
<evidence type="ECO:0000256" key="1">
    <source>
        <dbReference type="SAM" id="MobiDB-lite"/>
    </source>
</evidence>
<dbReference type="AlphaFoldDB" id="A0A9Q0NCH0"/>
<evidence type="ECO:0000313" key="2">
    <source>
        <dbReference type="EMBL" id="KAJ6647121.1"/>
    </source>
</evidence>
<feature type="compositionally biased region" description="Polar residues" evidence="1">
    <location>
        <begin position="214"/>
        <end position="228"/>
    </location>
</feature>
<gene>
    <name evidence="2" type="ORF">Bhyg_02341</name>
</gene>
<evidence type="ECO:0000313" key="3">
    <source>
        <dbReference type="Proteomes" id="UP001151699"/>
    </source>
</evidence>
<feature type="non-terminal residue" evidence="2">
    <location>
        <position position="290"/>
    </location>
</feature>
<comment type="caution">
    <text evidence="2">The sequence shown here is derived from an EMBL/GenBank/DDBJ whole genome shotgun (WGS) entry which is preliminary data.</text>
</comment>
<protein>
    <submittedName>
        <fullName evidence="2">Uncharacterized protein</fullName>
    </submittedName>
</protein>
<feature type="compositionally biased region" description="Low complexity" evidence="1">
    <location>
        <begin position="23"/>
        <end position="38"/>
    </location>
</feature>
<accession>A0A9Q0NCH0</accession>
<feature type="region of interest" description="Disordered" evidence="1">
    <location>
        <begin position="1"/>
        <end position="43"/>
    </location>
</feature>
<keyword evidence="3" id="KW-1185">Reference proteome</keyword>
<dbReference type="OrthoDB" id="6107953at2759"/>
<reference evidence="2" key="1">
    <citation type="submission" date="2022-07" db="EMBL/GenBank/DDBJ databases">
        <authorList>
            <person name="Trinca V."/>
            <person name="Uliana J.V.C."/>
            <person name="Torres T.T."/>
            <person name="Ward R.J."/>
            <person name="Monesi N."/>
        </authorList>
    </citation>
    <scope>NUCLEOTIDE SEQUENCE</scope>
    <source>
        <strain evidence="2">HSMRA1968</strain>
        <tissue evidence="2">Whole embryos</tissue>
    </source>
</reference>
<dbReference type="EMBL" id="WJQU01000001">
    <property type="protein sequence ID" value="KAJ6647121.1"/>
    <property type="molecule type" value="Genomic_DNA"/>
</dbReference>
<organism evidence="2 3">
    <name type="scientific">Pseudolycoriella hygida</name>
    <dbReference type="NCBI Taxonomy" id="35572"/>
    <lineage>
        <taxon>Eukaryota</taxon>
        <taxon>Metazoa</taxon>
        <taxon>Ecdysozoa</taxon>
        <taxon>Arthropoda</taxon>
        <taxon>Hexapoda</taxon>
        <taxon>Insecta</taxon>
        <taxon>Pterygota</taxon>
        <taxon>Neoptera</taxon>
        <taxon>Endopterygota</taxon>
        <taxon>Diptera</taxon>
        <taxon>Nematocera</taxon>
        <taxon>Sciaroidea</taxon>
        <taxon>Sciaridae</taxon>
        <taxon>Pseudolycoriella</taxon>
    </lineage>
</organism>
<sequence length="290" mass="32765">ERIIPIQLERTPPVSSANTGFDYPQPYYNNNSNYGGSPVHNNPNKFVDQGYSNFAPSTDEATKFINNTQQPSRGTRTVPIQLEGQINPFHIKVSDSVSKAPIVIQKGDHKFIIHDCPFEAELRFRKNRLSDPRTLDRQTSWGNSTPNQSKSFRVLQKITDHDMETANMPAELQGPQYSKPLGPADMNENQLRKLQLNENEMRRFKNNANEEKSQWAQATTTNGSDNNVVTTRPSRRFVQQHAVFQPEDQSQNTYQADPKLYSGSSIPSRSFKILQAMVTPENAGPGQSDL</sequence>
<dbReference type="Proteomes" id="UP001151699">
    <property type="component" value="Chromosome A"/>
</dbReference>
<feature type="region of interest" description="Disordered" evidence="1">
    <location>
        <begin position="209"/>
        <end position="228"/>
    </location>
</feature>
<name>A0A9Q0NCH0_9DIPT</name>